<dbReference type="InterPro" id="IPR001173">
    <property type="entry name" value="Glyco_trans_2-like"/>
</dbReference>
<dbReference type="EMBL" id="CP134145">
    <property type="protein sequence ID" value="WNC71200.1"/>
    <property type="molecule type" value="Genomic_DNA"/>
</dbReference>
<dbReference type="Pfam" id="PF00535">
    <property type="entry name" value="Glycos_transf_2"/>
    <property type="match status" value="1"/>
</dbReference>
<reference evidence="3" key="1">
    <citation type="submission" date="2023-09" db="EMBL/GenBank/DDBJ databases">
        <authorList>
            <person name="Li S."/>
            <person name="Li X."/>
            <person name="Zhang C."/>
            <person name="Zhao Z."/>
        </authorList>
    </citation>
    <scope>NUCLEOTIDE SEQUENCE [LARGE SCALE GENOMIC DNA]</scope>
    <source>
        <strain evidence="3">SQ149</strain>
    </source>
</reference>
<protein>
    <submittedName>
        <fullName evidence="2">Glycosyltransferase family 2 protein</fullName>
        <ecNumber evidence="2">2.4.-.-</ecNumber>
    </submittedName>
</protein>
<dbReference type="PANTHER" id="PTHR22916">
    <property type="entry name" value="GLYCOSYLTRANSFERASE"/>
    <property type="match status" value="1"/>
</dbReference>
<dbReference type="Proteomes" id="UP001258994">
    <property type="component" value="Chromosome"/>
</dbReference>
<sequence length="261" mass="29635">MADISVPPILKISIITVCYNSEQTIKDTIESVLAQTYQNIEYIIVDGASTDQTIAIVNQYKDSIQTIISEPDNGIYDAMNKGISAATGDVIGILNSDDFYTNIEVIENIADIYSKKNTDMIFGELIYVNPDNVNRTVRHYSAKNFKPYKLRFGWMPPHPATFIKASVYEQYGLYKTDYKISADYEMFVRLLLVHKLSYTKLDKVIVKMRMGGASTQSLKSRLILNQEIVKACKNNKIYTNLALVLLKIPFKMLELVKNKSL</sequence>
<dbReference type="InterPro" id="IPR029044">
    <property type="entry name" value="Nucleotide-diphossugar_trans"/>
</dbReference>
<keyword evidence="2" id="KW-0328">Glycosyltransferase</keyword>
<dbReference type="PANTHER" id="PTHR22916:SF3">
    <property type="entry name" value="UDP-GLCNAC:BETAGAL BETA-1,3-N-ACETYLGLUCOSAMINYLTRANSFERASE-LIKE PROTEIN 1"/>
    <property type="match status" value="1"/>
</dbReference>
<dbReference type="Gene3D" id="3.90.550.10">
    <property type="entry name" value="Spore Coat Polysaccharide Biosynthesis Protein SpsA, Chain A"/>
    <property type="match status" value="1"/>
</dbReference>
<feature type="domain" description="Glycosyltransferase 2-like" evidence="1">
    <location>
        <begin position="13"/>
        <end position="149"/>
    </location>
</feature>
<evidence type="ECO:0000313" key="2">
    <source>
        <dbReference type="EMBL" id="WNC71200.1"/>
    </source>
</evidence>
<evidence type="ECO:0000259" key="1">
    <source>
        <dbReference type="Pfam" id="PF00535"/>
    </source>
</evidence>
<keyword evidence="3" id="KW-1185">Reference proteome</keyword>
<dbReference type="SUPFAM" id="SSF53448">
    <property type="entry name" value="Nucleotide-diphospho-sugar transferases"/>
    <property type="match status" value="1"/>
</dbReference>
<proteinExistence type="predicted"/>
<dbReference type="RefSeq" id="WP_348390335.1">
    <property type="nucleotide sequence ID" value="NZ_CP134145.1"/>
</dbReference>
<accession>A0ABY9TR47</accession>
<dbReference type="EC" id="2.4.-.-" evidence="2"/>
<dbReference type="CDD" id="cd06433">
    <property type="entry name" value="GT_2_WfgS_like"/>
    <property type="match status" value="1"/>
</dbReference>
<name>A0ABY9TR47_9GAMM</name>
<dbReference type="GO" id="GO:0016757">
    <property type="term" value="F:glycosyltransferase activity"/>
    <property type="evidence" value="ECO:0007669"/>
    <property type="project" value="UniProtKB-KW"/>
</dbReference>
<evidence type="ECO:0000313" key="3">
    <source>
        <dbReference type="Proteomes" id="UP001258994"/>
    </source>
</evidence>
<organism evidence="2 3">
    <name type="scientific">Thalassotalea psychrophila</name>
    <dbReference type="NCBI Taxonomy" id="3065647"/>
    <lineage>
        <taxon>Bacteria</taxon>
        <taxon>Pseudomonadati</taxon>
        <taxon>Pseudomonadota</taxon>
        <taxon>Gammaproteobacteria</taxon>
        <taxon>Alteromonadales</taxon>
        <taxon>Colwelliaceae</taxon>
        <taxon>Thalassotalea</taxon>
    </lineage>
</organism>
<keyword evidence="2" id="KW-0808">Transferase</keyword>
<gene>
    <name evidence="2" type="ORF">RGQ13_13850</name>
</gene>